<dbReference type="RefSeq" id="XP_066656040.1">
    <property type="nucleotide sequence ID" value="XM_066797070.1"/>
</dbReference>
<dbReference type="PROSITE" id="PS51169">
    <property type="entry name" value="CHORISMATE_MUT_3"/>
    <property type="match status" value="1"/>
</dbReference>
<evidence type="ECO:0000256" key="9">
    <source>
        <dbReference type="ARBA" id="ARBA00023222"/>
    </source>
</evidence>
<evidence type="ECO:0000256" key="2">
    <source>
        <dbReference type="ARBA" id="ARBA00004817"/>
    </source>
</evidence>
<reference evidence="13 14" key="1">
    <citation type="submission" date="2024-04" db="EMBL/GenBank/DDBJ databases">
        <title>Phyllosticta paracitricarpa is synonymous to the EU quarantine fungus P. citricarpa based on phylogenomic analyses.</title>
        <authorList>
            <consortium name="Lawrence Berkeley National Laboratory"/>
            <person name="Van ingen-buijs V.A."/>
            <person name="Van westerhoven A.C."/>
            <person name="Haridas S."/>
            <person name="Skiadas P."/>
            <person name="Martin F."/>
            <person name="Groenewald J.Z."/>
            <person name="Crous P.W."/>
            <person name="Seidl M.F."/>
        </authorList>
    </citation>
    <scope>NUCLEOTIDE SEQUENCE [LARGE SCALE GENOMIC DNA]</scope>
    <source>
        <strain evidence="13 14">CPC 17464</strain>
    </source>
</reference>
<evidence type="ECO:0000313" key="14">
    <source>
        <dbReference type="Proteomes" id="UP001360953"/>
    </source>
</evidence>
<dbReference type="Proteomes" id="UP001360953">
    <property type="component" value="Unassembled WGS sequence"/>
</dbReference>
<comment type="pathway">
    <text evidence="2">Metabolic intermediate biosynthesis; prephenate biosynthesis; prephenate from chorismate: step 1/1.</text>
</comment>
<evidence type="ECO:0000256" key="10">
    <source>
        <dbReference type="ARBA" id="ARBA00023235"/>
    </source>
</evidence>
<name>A0ABR1LUL9_9PEZI</name>
<dbReference type="Gene3D" id="1.10.590.10">
    <property type="entry name" value="Chorismate mutase, AroQ class superfamily, eukaryotic"/>
    <property type="match status" value="1"/>
</dbReference>
<keyword evidence="14" id="KW-1185">Reference proteome</keyword>
<dbReference type="InterPro" id="IPR037039">
    <property type="entry name" value="CM_AroQ_sf_eucaryotic"/>
</dbReference>
<protein>
    <recommendedName>
        <fullName evidence="4">Chorismate mutase</fullName>
        <ecNumber evidence="3">5.4.99.5</ecNumber>
    </recommendedName>
</protein>
<evidence type="ECO:0000256" key="11">
    <source>
        <dbReference type="ARBA" id="ARBA00023979"/>
    </source>
</evidence>
<keyword evidence="9" id="KW-0584">Phenylalanine biosynthesis</keyword>
<accession>A0ABR1LUL9</accession>
<dbReference type="InterPro" id="IPR002701">
    <property type="entry name" value="CM_II_prokaryot"/>
</dbReference>
<keyword evidence="8" id="KW-0057">Aromatic amino acid biosynthesis</keyword>
<dbReference type="SUPFAM" id="SSF48600">
    <property type="entry name" value="Chorismate mutase II"/>
    <property type="match status" value="1"/>
</dbReference>
<keyword evidence="10" id="KW-0413">Isomerase</keyword>
<sequence length="271" mass="31097">MDTAVGLTDADQVLDLKNIRSTLMYRTPLSRLEDTITVYLIERVQYPLNRSVYVPGAIQVPDEKLSFLDWLLCEQERLHSRLRRYQAPDEYPFFPNAVRTPVLQPLDYPPVLHPNNVNVNDKLKDIYINRILPTACAKPGDSERENTSHYGSTAVNDIACLQALSRRIHYGKFVAESKFRKETERFVKLIKAEDRQGIDEAITDAAVELKVLERLRKKATNYGADPENPTATPPKINVEAVVSMYKDYVIPLTKEVEVEYLMQRLAGTEWE</sequence>
<evidence type="ECO:0000256" key="8">
    <source>
        <dbReference type="ARBA" id="ARBA00023141"/>
    </source>
</evidence>
<evidence type="ECO:0000256" key="6">
    <source>
        <dbReference type="ARBA" id="ARBA00022498"/>
    </source>
</evidence>
<dbReference type="PANTHER" id="PTHR21145">
    <property type="entry name" value="CHORISMATE MUTASE"/>
    <property type="match status" value="1"/>
</dbReference>
<evidence type="ECO:0000256" key="5">
    <source>
        <dbReference type="ARBA" id="ARBA00022490"/>
    </source>
</evidence>
<evidence type="ECO:0000313" key="13">
    <source>
        <dbReference type="EMBL" id="KAK7538353.1"/>
    </source>
</evidence>
<gene>
    <name evidence="13" type="ORF">J3D65DRAFT_552130</name>
</gene>
<comment type="subcellular location">
    <subcellularLocation>
        <location evidence="1">Cytoplasm</location>
    </subcellularLocation>
</comment>
<organism evidence="13 14">
    <name type="scientific">Phyllosticta citribraziliensis</name>
    <dbReference type="NCBI Taxonomy" id="989973"/>
    <lineage>
        <taxon>Eukaryota</taxon>
        <taxon>Fungi</taxon>
        <taxon>Dikarya</taxon>
        <taxon>Ascomycota</taxon>
        <taxon>Pezizomycotina</taxon>
        <taxon>Dothideomycetes</taxon>
        <taxon>Dothideomycetes incertae sedis</taxon>
        <taxon>Botryosphaeriales</taxon>
        <taxon>Phyllostictaceae</taxon>
        <taxon>Phyllosticta</taxon>
    </lineage>
</organism>
<evidence type="ECO:0000259" key="12">
    <source>
        <dbReference type="Pfam" id="PF01817"/>
    </source>
</evidence>
<comment type="caution">
    <text evidence="13">The sequence shown here is derived from an EMBL/GenBank/DDBJ whole genome shotgun (WGS) entry which is preliminary data.</text>
</comment>
<evidence type="ECO:0000256" key="7">
    <source>
        <dbReference type="ARBA" id="ARBA00022605"/>
    </source>
</evidence>
<dbReference type="Pfam" id="PF01817">
    <property type="entry name" value="CM_2"/>
    <property type="match status" value="1"/>
</dbReference>
<dbReference type="InterPro" id="IPR008238">
    <property type="entry name" value="Chorismate_mutase_AroQ_euk"/>
</dbReference>
<evidence type="ECO:0000256" key="3">
    <source>
        <dbReference type="ARBA" id="ARBA00012404"/>
    </source>
</evidence>
<proteinExistence type="predicted"/>
<keyword evidence="7" id="KW-0028">Amino-acid biosynthesis</keyword>
<comment type="catalytic activity">
    <reaction evidence="11">
        <text>chorismate = prephenate</text>
        <dbReference type="Rhea" id="RHEA:13897"/>
        <dbReference type="ChEBI" id="CHEBI:29748"/>
        <dbReference type="ChEBI" id="CHEBI:29934"/>
        <dbReference type="EC" id="5.4.99.5"/>
    </reaction>
    <physiologicalReaction direction="left-to-right" evidence="11">
        <dbReference type="Rhea" id="RHEA:13898"/>
    </physiologicalReaction>
</comment>
<evidence type="ECO:0000256" key="4">
    <source>
        <dbReference type="ARBA" id="ARBA00020296"/>
    </source>
</evidence>
<keyword evidence="5" id="KW-0963">Cytoplasm</keyword>
<feature type="domain" description="Chorismate mutase" evidence="12">
    <location>
        <begin position="152"/>
        <end position="257"/>
    </location>
</feature>
<dbReference type="EMBL" id="JBBPEH010000005">
    <property type="protein sequence ID" value="KAK7538353.1"/>
    <property type="molecule type" value="Genomic_DNA"/>
</dbReference>
<dbReference type="GeneID" id="92029976"/>
<evidence type="ECO:0000256" key="1">
    <source>
        <dbReference type="ARBA" id="ARBA00004496"/>
    </source>
</evidence>
<dbReference type="EC" id="5.4.99.5" evidence="3"/>
<dbReference type="InterPro" id="IPR036263">
    <property type="entry name" value="Chorismate_II_sf"/>
</dbReference>
<keyword evidence="6" id="KW-0827">Tyrosine biosynthesis</keyword>
<dbReference type="NCBIfam" id="TIGR01802">
    <property type="entry name" value="CM_pl-yst"/>
    <property type="match status" value="1"/>
</dbReference>
<dbReference type="PANTHER" id="PTHR21145:SF12">
    <property type="entry name" value="CHORISMATE MUTASE"/>
    <property type="match status" value="1"/>
</dbReference>